<evidence type="ECO:0000313" key="1">
    <source>
        <dbReference type="EMBL" id="MBD2152325.1"/>
    </source>
</evidence>
<dbReference type="RefSeq" id="WP_190352736.1">
    <property type="nucleotide sequence ID" value="NZ_JACJPY010000096.1"/>
</dbReference>
<sequence length="138" mass="16139">MSQYPTNKEILTYFFDIYNNKNYEDLHDYFAADYYDHGLPQVRSVEDAIAILKLTHTAFPDIQVVINDLIEEGEKIAFRGYFTATHLGEFVGIPASGARIEFEALEIFKFEDHKVTESWGYWPMPQILEQIKQHIDQN</sequence>
<dbReference type="InterPro" id="IPR009959">
    <property type="entry name" value="Cyclase_SnoaL-like"/>
</dbReference>
<protein>
    <submittedName>
        <fullName evidence="1">Ester cyclase</fullName>
    </submittedName>
</protein>
<reference evidence="1 2" key="1">
    <citation type="journal article" date="2015" name="ISME J.">
        <title>Draft Genome Sequence of Streptomyces incarnatus NRRL8089, which Produces the Nucleoside Antibiotic Sinefungin.</title>
        <authorList>
            <person name="Oshima K."/>
            <person name="Hattori M."/>
            <person name="Shimizu H."/>
            <person name="Fukuda K."/>
            <person name="Nemoto M."/>
            <person name="Inagaki K."/>
            <person name="Tamura T."/>
        </authorList>
    </citation>
    <scope>NUCLEOTIDE SEQUENCE [LARGE SCALE GENOMIC DNA]</scope>
    <source>
        <strain evidence="1 2">FACHB-1277</strain>
    </source>
</reference>
<accession>A0A926UW81</accession>
<dbReference type="SUPFAM" id="SSF54427">
    <property type="entry name" value="NTF2-like"/>
    <property type="match status" value="1"/>
</dbReference>
<comment type="caution">
    <text evidence="1">The sequence shown here is derived from an EMBL/GenBank/DDBJ whole genome shotgun (WGS) entry which is preliminary data.</text>
</comment>
<name>A0A926UW81_9CYAN</name>
<dbReference type="PANTHER" id="PTHR38436">
    <property type="entry name" value="POLYKETIDE CYCLASE SNOAL-LIKE DOMAIN"/>
    <property type="match status" value="1"/>
</dbReference>
<dbReference type="AlphaFoldDB" id="A0A926UW81"/>
<dbReference type="EMBL" id="JACJPY010000096">
    <property type="protein sequence ID" value="MBD2152325.1"/>
    <property type="molecule type" value="Genomic_DNA"/>
</dbReference>
<proteinExistence type="predicted"/>
<organism evidence="1 2">
    <name type="scientific">Pseudanabaena cinerea FACHB-1277</name>
    <dbReference type="NCBI Taxonomy" id="2949581"/>
    <lineage>
        <taxon>Bacteria</taxon>
        <taxon>Bacillati</taxon>
        <taxon>Cyanobacteriota</taxon>
        <taxon>Cyanophyceae</taxon>
        <taxon>Pseudanabaenales</taxon>
        <taxon>Pseudanabaenaceae</taxon>
        <taxon>Pseudanabaena</taxon>
        <taxon>Pseudanabaena cinerea</taxon>
    </lineage>
</organism>
<dbReference type="PANTHER" id="PTHR38436:SF1">
    <property type="entry name" value="ESTER CYCLASE"/>
    <property type="match status" value="1"/>
</dbReference>
<dbReference type="GO" id="GO:0030638">
    <property type="term" value="P:polyketide metabolic process"/>
    <property type="evidence" value="ECO:0007669"/>
    <property type="project" value="InterPro"/>
</dbReference>
<dbReference type="Proteomes" id="UP000631421">
    <property type="component" value="Unassembled WGS sequence"/>
</dbReference>
<dbReference type="InterPro" id="IPR032710">
    <property type="entry name" value="NTF2-like_dom_sf"/>
</dbReference>
<evidence type="ECO:0000313" key="2">
    <source>
        <dbReference type="Proteomes" id="UP000631421"/>
    </source>
</evidence>
<dbReference type="Pfam" id="PF07366">
    <property type="entry name" value="SnoaL"/>
    <property type="match status" value="1"/>
</dbReference>
<keyword evidence="2" id="KW-1185">Reference proteome</keyword>
<dbReference type="Gene3D" id="3.10.450.50">
    <property type="match status" value="1"/>
</dbReference>
<gene>
    <name evidence="1" type="ORF">H6F44_19710</name>
</gene>